<dbReference type="Gene3D" id="3.30.300.180">
    <property type="match status" value="1"/>
</dbReference>
<dbReference type="InterPro" id="IPR038454">
    <property type="entry name" value="DnaA_N_sf"/>
</dbReference>
<dbReference type="GO" id="GO:0003688">
    <property type="term" value="F:DNA replication origin binding"/>
    <property type="evidence" value="ECO:0007669"/>
    <property type="project" value="UniProtKB-UniRule"/>
</dbReference>
<dbReference type="PROSITE" id="PS01008">
    <property type="entry name" value="DNAA"/>
    <property type="match status" value="1"/>
</dbReference>
<dbReference type="InterPro" id="IPR018312">
    <property type="entry name" value="Chromosome_initiator_DnaA_CS"/>
</dbReference>
<name>A0A9D2AV24_9FIRM</name>
<dbReference type="GO" id="GO:0008289">
    <property type="term" value="F:lipid binding"/>
    <property type="evidence" value="ECO:0007669"/>
    <property type="project" value="UniProtKB-KW"/>
</dbReference>
<evidence type="ECO:0000256" key="11">
    <source>
        <dbReference type="RuleBase" id="RU004227"/>
    </source>
</evidence>
<feature type="domain" description="Chromosomal replication initiator DnaA C-terminal" evidence="13">
    <location>
        <begin position="356"/>
        <end position="425"/>
    </location>
</feature>
<dbReference type="HAMAP" id="MF_00377">
    <property type="entry name" value="DnaA_bact"/>
    <property type="match status" value="1"/>
</dbReference>
<dbReference type="Pfam" id="PF08299">
    <property type="entry name" value="Bac_DnaA_C"/>
    <property type="match status" value="1"/>
</dbReference>
<evidence type="ECO:0000313" key="14">
    <source>
        <dbReference type="EMBL" id="HIX50980.1"/>
    </source>
</evidence>
<evidence type="ECO:0000256" key="7">
    <source>
        <dbReference type="ARBA" id="ARBA00023125"/>
    </source>
</evidence>
<dbReference type="Gene3D" id="1.10.1750.10">
    <property type="match status" value="1"/>
</dbReference>
<dbReference type="InterPro" id="IPR010921">
    <property type="entry name" value="Trp_repressor/repl_initiator"/>
</dbReference>
<keyword evidence="4 8" id="KW-0547">Nucleotide-binding</keyword>
<keyword evidence="5 8" id="KW-0067">ATP-binding</keyword>
<sequence>MAENNQYEVLWRRIRTVLSDTLSPITYNTYISKLTPVDIEGTKIVLRTDTEFFANFIGKNLAARIKEALKKADTGITDFELTVEGSDDVYFSSDEDEADEDYAAASIDPRFTFESFVAGKSNEFVFAAAQSVAKNPGANFNPLYIYGASGLGKTHLLQSIANYITIHRPAMRVLYTTCEKFINELIDSIFRSKGNNRDRQARFRNRYRGVDVLLIDDVQFLAGKQAVQEELFHTFNALQADNKQIVLTSDVPPKEIATLEERLRTRFEGGLIADVQPPDMETKIAILRQKAFERKAVLPPDVLEFLARDSGTDVRTLEGRLTKVIFASKLHEKPISLELAATALNEAIGEEQETVTAEKIIAAVCGFYKIDTEKLLGKSKKKELVQPRQICAYLMCEILNIPLTSIGEALGGRDHTTVIHSRDKIASLIKLNDRIGKEVEDIRNIILKQ</sequence>
<comment type="domain">
    <text evidence="8">Domain I is involved in oligomerization and binding regulators, domain II is flexibile and of varying length in different bacteria, domain III forms the AAA+ region, while domain IV binds dsDNA.</text>
</comment>
<dbReference type="SUPFAM" id="SSF52540">
    <property type="entry name" value="P-loop containing nucleoside triphosphate hydrolases"/>
    <property type="match status" value="1"/>
</dbReference>
<comment type="subunit">
    <text evidence="8">Oligomerizes as a right-handed, spiral filament on DNA at oriC.</text>
</comment>
<evidence type="ECO:0000256" key="8">
    <source>
        <dbReference type="HAMAP-Rule" id="MF_00377"/>
    </source>
</evidence>
<comment type="caution">
    <text evidence="8">Lacks conserved residue(s) required for the propagation of feature annotation.</text>
</comment>
<dbReference type="NCBIfam" id="TIGR00362">
    <property type="entry name" value="DnaA"/>
    <property type="match status" value="1"/>
</dbReference>
<dbReference type="GO" id="GO:0006275">
    <property type="term" value="P:regulation of DNA replication"/>
    <property type="evidence" value="ECO:0007669"/>
    <property type="project" value="UniProtKB-UniRule"/>
</dbReference>
<comment type="similarity">
    <text evidence="1 8 11">Belongs to the DnaA family.</text>
</comment>
<dbReference type="InterPro" id="IPR013317">
    <property type="entry name" value="DnaA_dom"/>
</dbReference>
<keyword evidence="7 8" id="KW-0238">DNA-binding</keyword>
<dbReference type="InterPro" id="IPR027417">
    <property type="entry name" value="P-loop_NTPase"/>
</dbReference>
<dbReference type="CDD" id="cd06571">
    <property type="entry name" value="Bac_DnaA_C"/>
    <property type="match status" value="1"/>
</dbReference>
<dbReference type="FunFam" id="3.40.50.300:FF:000668">
    <property type="entry name" value="Chromosomal replication initiator protein DnaA"/>
    <property type="match status" value="1"/>
</dbReference>
<feature type="region of interest" description="Domain IV, binds dsDNA" evidence="8">
    <location>
        <begin position="329"/>
        <end position="449"/>
    </location>
</feature>
<dbReference type="Pfam" id="PF00308">
    <property type="entry name" value="Bac_DnaA"/>
    <property type="match status" value="1"/>
</dbReference>
<dbReference type="InterPro" id="IPR013159">
    <property type="entry name" value="DnaA_C"/>
</dbReference>
<feature type="binding site" evidence="8">
    <location>
        <position position="150"/>
    </location>
    <ligand>
        <name>ATP</name>
        <dbReference type="ChEBI" id="CHEBI:30616"/>
    </ligand>
</feature>
<evidence type="ECO:0000256" key="2">
    <source>
        <dbReference type="ARBA" id="ARBA00022490"/>
    </source>
</evidence>
<dbReference type="SMART" id="SM00760">
    <property type="entry name" value="Bac_DnaA_C"/>
    <property type="match status" value="1"/>
</dbReference>
<feature type="binding site" evidence="8">
    <location>
        <position position="152"/>
    </location>
    <ligand>
        <name>ATP</name>
        <dbReference type="ChEBI" id="CHEBI:30616"/>
    </ligand>
</feature>
<reference evidence="14" key="1">
    <citation type="journal article" date="2021" name="PeerJ">
        <title>Extensive microbial diversity within the chicken gut microbiome revealed by metagenomics and culture.</title>
        <authorList>
            <person name="Gilroy R."/>
            <person name="Ravi A."/>
            <person name="Getino M."/>
            <person name="Pursley I."/>
            <person name="Horton D.L."/>
            <person name="Alikhan N.F."/>
            <person name="Baker D."/>
            <person name="Gharbi K."/>
            <person name="Hall N."/>
            <person name="Watson M."/>
            <person name="Adriaenssens E.M."/>
            <person name="Foster-Nyarko E."/>
            <person name="Jarju S."/>
            <person name="Secka A."/>
            <person name="Antonio M."/>
            <person name="Oren A."/>
            <person name="Chaudhuri R.R."/>
            <person name="La Ragione R."/>
            <person name="Hildebrand F."/>
            <person name="Pallen M.J."/>
        </authorList>
    </citation>
    <scope>NUCLEOTIDE SEQUENCE</scope>
    <source>
        <strain evidence="14">2189</strain>
    </source>
</reference>
<dbReference type="GO" id="GO:0006270">
    <property type="term" value="P:DNA replication initiation"/>
    <property type="evidence" value="ECO:0007669"/>
    <property type="project" value="UniProtKB-UniRule"/>
</dbReference>
<dbReference type="InterPro" id="IPR024633">
    <property type="entry name" value="DnaA_N_dom"/>
</dbReference>
<dbReference type="PANTHER" id="PTHR30050:SF2">
    <property type="entry name" value="CHROMOSOMAL REPLICATION INITIATOR PROTEIN DNAA"/>
    <property type="match status" value="1"/>
</dbReference>
<evidence type="ECO:0000256" key="3">
    <source>
        <dbReference type="ARBA" id="ARBA00022705"/>
    </source>
</evidence>
<comment type="subcellular location">
    <subcellularLocation>
        <location evidence="8">Cytoplasm</location>
    </subcellularLocation>
</comment>
<proteinExistence type="inferred from homology"/>
<dbReference type="Proteomes" id="UP000886847">
    <property type="component" value="Unassembled WGS sequence"/>
</dbReference>
<evidence type="ECO:0000259" key="13">
    <source>
        <dbReference type="SMART" id="SM00760"/>
    </source>
</evidence>
<keyword evidence="2 8" id="KW-0963">Cytoplasm</keyword>
<evidence type="ECO:0000256" key="4">
    <source>
        <dbReference type="ARBA" id="ARBA00022741"/>
    </source>
</evidence>
<gene>
    <name evidence="8 14" type="primary">dnaA</name>
    <name evidence="14" type="ORF">H9851_06870</name>
</gene>
<dbReference type="CDD" id="cd00009">
    <property type="entry name" value="AAA"/>
    <property type="match status" value="1"/>
</dbReference>
<dbReference type="Gene3D" id="3.40.50.300">
    <property type="entry name" value="P-loop containing nucleotide triphosphate hydrolases"/>
    <property type="match status" value="1"/>
</dbReference>
<evidence type="ECO:0000256" key="1">
    <source>
        <dbReference type="ARBA" id="ARBA00006583"/>
    </source>
</evidence>
<dbReference type="Pfam" id="PF11638">
    <property type="entry name" value="DnaA_N"/>
    <property type="match status" value="1"/>
</dbReference>
<dbReference type="InterPro" id="IPR003593">
    <property type="entry name" value="AAA+_ATPase"/>
</dbReference>
<dbReference type="InterPro" id="IPR001957">
    <property type="entry name" value="Chromosome_initiator_DnaA"/>
</dbReference>
<dbReference type="PRINTS" id="PR00051">
    <property type="entry name" value="DNAA"/>
</dbReference>
<protein>
    <recommendedName>
        <fullName evidence="8 9">Chromosomal replication initiator protein DnaA</fullName>
    </recommendedName>
</protein>
<accession>A0A9D2AV24</accession>
<evidence type="ECO:0000256" key="6">
    <source>
        <dbReference type="ARBA" id="ARBA00023121"/>
    </source>
</evidence>
<feature type="region of interest" description="Domain I, interacts with DnaA modulators" evidence="8">
    <location>
        <begin position="1"/>
        <end position="97"/>
    </location>
</feature>
<dbReference type="PANTHER" id="PTHR30050">
    <property type="entry name" value="CHROMOSOMAL REPLICATION INITIATOR PROTEIN DNAA"/>
    <property type="match status" value="1"/>
</dbReference>
<evidence type="ECO:0000313" key="15">
    <source>
        <dbReference type="Proteomes" id="UP000886847"/>
    </source>
</evidence>
<dbReference type="AlphaFoldDB" id="A0A9D2AV24"/>
<feature type="binding site" evidence="8">
    <location>
        <position position="154"/>
    </location>
    <ligand>
        <name>ATP</name>
        <dbReference type="ChEBI" id="CHEBI:30616"/>
    </ligand>
</feature>
<dbReference type="GO" id="GO:0005737">
    <property type="term" value="C:cytoplasm"/>
    <property type="evidence" value="ECO:0007669"/>
    <property type="project" value="UniProtKB-SubCell"/>
</dbReference>
<dbReference type="SMART" id="SM00382">
    <property type="entry name" value="AAA"/>
    <property type="match status" value="1"/>
</dbReference>
<dbReference type="SUPFAM" id="SSF48295">
    <property type="entry name" value="TrpR-like"/>
    <property type="match status" value="1"/>
</dbReference>
<dbReference type="Gene3D" id="1.10.8.60">
    <property type="match status" value="1"/>
</dbReference>
<evidence type="ECO:0000256" key="10">
    <source>
        <dbReference type="RuleBase" id="RU000577"/>
    </source>
</evidence>
<feature type="binding site" evidence="8">
    <location>
        <position position="153"/>
    </location>
    <ligand>
        <name>ATP</name>
        <dbReference type="ChEBI" id="CHEBI:30616"/>
    </ligand>
</feature>
<evidence type="ECO:0000256" key="5">
    <source>
        <dbReference type="ARBA" id="ARBA00022840"/>
    </source>
</evidence>
<keyword evidence="6 8" id="KW-0446">Lipid-binding</keyword>
<comment type="caution">
    <text evidence="14">The sequence shown here is derived from an EMBL/GenBank/DDBJ whole genome shotgun (WGS) entry which is preliminary data.</text>
</comment>
<feature type="domain" description="AAA+ ATPase" evidence="12">
    <location>
        <begin position="139"/>
        <end position="273"/>
    </location>
</feature>
<organism evidence="14 15">
    <name type="scientific">Candidatus Borkfalkia faecavium</name>
    <dbReference type="NCBI Taxonomy" id="2838508"/>
    <lineage>
        <taxon>Bacteria</taxon>
        <taxon>Bacillati</taxon>
        <taxon>Bacillota</taxon>
        <taxon>Clostridia</taxon>
        <taxon>Christensenellales</taxon>
        <taxon>Christensenellaceae</taxon>
        <taxon>Candidatus Borkfalkia</taxon>
    </lineage>
</organism>
<keyword evidence="3 8" id="KW-0235">DNA replication</keyword>
<dbReference type="GO" id="GO:0005886">
    <property type="term" value="C:plasma membrane"/>
    <property type="evidence" value="ECO:0007669"/>
    <property type="project" value="TreeGrafter"/>
</dbReference>
<comment type="function">
    <text evidence="8 10">Plays an essential role in the initiation and regulation of chromosomal replication. ATP-DnaA binds to the origin of replication (oriC) to initiate formation of the DNA replication initiation complex once per cell cycle. Binds the DnaA box (a 9 base pair repeat at the origin) and separates the double-stranded (ds)DNA. Forms a right-handed helical filament on oriC DNA; dsDNA binds to the exterior of the filament while single-stranded (ss)DNA is stabiized in the filament's interior. The ATP-DnaA-oriC complex binds and stabilizes one strand of the AT-rich DNA unwinding element (DUE), permitting loading of DNA polymerase. After initiation quickly degrades to an ADP-DnaA complex that is not apt for DNA replication. Binds acidic phospholipids.</text>
</comment>
<reference evidence="14" key="2">
    <citation type="submission" date="2021-04" db="EMBL/GenBank/DDBJ databases">
        <authorList>
            <person name="Gilroy R."/>
        </authorList>
    </citation>
    <scope>NUCLEOTIDE SEQUENCE</scope>
    <source>
        <strain evidence="14">2189</strain>
    </source>
</reference>
<evidence type="ECO:0000256" key="9">
    <source>
        <dbReference type="NCBIfam" id="TIGR00362"/>
    </source>
</evidence>
<dbReference type="GO" id="GO:0005524">
    <property type="term" value="F:ATP binding"/>
    <property type="evidence" value="ECO:0007669"/>
    <property type="project" value="UniProtKB-UniRule"/>
</dbReference>
<dbReference type="EMBL" id="DXEW01000033">
    <property type="protein sequence ID" value="HIX50980.1"/>
    <property type="molecule type" value="Genomic_DNA"/>
</dbReference>
<dbReference type="InterPro" id="IPR020591">
    <property type="entry name" value="Chromosome_initiator_DnaA-like"/>
</dbReference>
<evidence type="ECO:0000259" key="12">
    <source>
        <dbReference type="SMART" id="SM00382"/>
    </source>
</evidence>